<dbReference type="EMBL" id="SJPE01000008">
    <property type="protein sequence ID" value="TBX68796.1"/>
    <property type="molecule type" value="Genomic_DNA"/>
</dbReference>
<dbReference type="Pfam" id="PF13585">
    <property type="entry name" value="CHU_C"/>
    <property type="match status" value="1"/>
</dbReference>
<dbReference type="InterPro" id="IPR026341">
    <property type="entry name" value="T9SS_type_B"/>
</dbReference>
<dbReference type="NCBIfam" id="NF038133">
    <property type="entry name" value="choice_anch_L"/>
    <property type="match status" value="1"/>
</dbReference>
<keyword evidence="3" id="KW-1185">Reference proteome</keyword>
<protein>
    <submittedName>
        <fullName evidence="2">T9SS type B sorting domain-containing protein</fullName>
    </submittedName>
</protein>
<organism evidence="2 3">
    <name type="scientific">Flavobacterium silvisoli</name>
    <dbReference type="NCBI Taxonomy" id="2529433"/>
    <lineage>
        <taxon>Bacteria</taxon>
        <taxon>Pseudomonadati</taxon>
        <taxon>Bacteroidota</taxon>
        <taxon>Flavobacteriia</taxon>
        <taxon>Flavobacteriales</taxon>
        <taxon>Flavobacteriaceae</taxon>
        <taxon>Flavobacterium</taxon>
    </lineage>
</organism>
<feature type="chain" id="PRO_5020937128" evidence="1">
    <location>
        <begin position="23"/>
        <end position="767"/>
    </location>
</feature>
<evidence type="ECO:0000256" key="1">
    <source>
        <dbReference type="SAM" id="SignalP"/>
    </source>
</evidence>
<comment type="caution">
    <text evidence="2">The sequence shown here is derived from an EMBL/GenBank/DDBJ whole genome shotgun (WGS) entry which is preliminary data.</text>
</comment>
<accession>A0A4Q9Z4G4</accession>
<dbReference type="RefSeq" id="WP_131476156.1">
    <property type="nucleotide sequence ID" value="NZ_SJPE01000008.1"/>
</dbReference>
<dbReference type="InterPro" id="IPR013783">
    <property type="entry name" value="Ig-like_fold"/>
</dbReference>
<dbReference type="Gene3D" id="2.60.40.10">
    <property type="entry name" value="Immunoglobulins"/>
    <property type="match status" value="1"/>
</dbReference>
<sequence>MKLLRILFFIFFCCFSQNNLWAQNIIVNDTYTAQQLVENVLINSPCANVSNFSVSGGNFASGEKSYGYFSAGTSSFPFSNGVVLSTSTANNTQGPNTSLLSDDAPGWIGDPDLEQALSISNTSNATVLEFDFTPLTSQISFDYIFASEEYHDTAPCHYSDGFAFLLKVAGSPDNYQNLALIPNTAIPVKVTTVHPNISGGSGCPAQNETYFGSYNDNAAPINFNGQTTIMTAKATVIPGTTYHIKLVIADETNPKYDSAIFLGGGSFNVGTDLGPDRLIATNNPLCNSDTYLLDATEPGTNTYKWFKDNVELLGETNPTYTVTSAGTYSVEITLNSTTCIAKGEVTIEYAGSPVIAPLALEQCDDNNDGIATFNLTKLTPVLQGSTAANTVTYYTSLYNAQHQLNPISNTSSFQNTSTNQVVAAVSNAYGCNSYVTITLQIANNSLPAVSPIPICDEDGTLDGFTSIDLNQQVTPTVLNGLPAGLIAEYYLTAADATNQTNVLPNSFTNTLSPNQTIFARIVNGPDCYGIIPISLQLITFNPANFNDESLFLCNGETESLSVPLGFSSYTWNTGATTSSISITTSGTYTVTVTNSYGCSVTKKFIVLSSSAPIITSVDIGDFSGNSNTVQVNVSGSGDYEYSLNGIHFQSSSLFTDVTPKEYTIIVRDKNGCNPNATKHIYVLDYPKYFTPNGDGINDTWQIKNLFYYPQAVVTIFDRYGKFIYSFDANHPGWNGKLNQQELFADDYWFVITLNNGRIIKGHFALKR</sequence>
<name>A0A4Q9Z4G4_9FLAO</name>
<feature type="signal peptide" evidence="1">
    <location>
        <begin position="1"/>
        <end position="22"/>
    </location>
</feature>
<dbReference type="InterPro" id="IPR049804">
    <property type="entry name" value="Choice_anch_L"/>
</dbReference>
<evidence type="ECO:0000313" key="2">
    <source>
        <dbReference type="EMBL" id="TBX68796.1"/>
    </source>
</evidence>
<keyword evidence="1" id="KW-0732">Signal</keyword>
<dbReference type="OrthoDB" id="9765926at2"/>
<evidence type="ECO:0000313" key="3">
    <source>
        <dbReference type="Proteomes" id="UP000293300"/>
    </source>
</evidence>
<proteinExistence type="predicted"/>
<dbReference type="NCBIfam" id="TIGR04131">
    <property type="entry name" value="Bac_Flav_CTERM"/>
    <property type="match status" value="1"/>
</dbReference>
<dbReference type="Proteomes" id="UP000293300">
    <property type="component" value="Unassembled WGS sequence"/>
</dbReference>
<reference evidence="2 3" key="1">
    <citation type="submission" date="2019-02" db="EMBL/GenBank/DDBJ databases">
        <title>Flavobacterium sp. RD-2-33 isolated from forest soil.</title>
        <authorList>
            <person name="Chaudhary D.K."/>
        </authorList>
    </citation>
    <scope>NUCLEOTIDE SEQUENCE [LARGE SCALE GENOMIC DNA]</scope>
    <source>
        <strain evidence="2 3">RD-2-33</strain>
    </source>
</reference>
<gene>
    <name evidence="2" type="ORF">EZL74_08370</name>
</gene>
<dbReference type="AlphaFoldDB" id="A0A4Q9Z4G4"/>